<dbReference type="PANTHER" id="PTHR20873:SF0">
    <property type="entry name" value="L-SERYL-TRNA(SEC) KINASE"/>
    <property type="match status" value="1"/>
</dbReference>
<keyword evidence="1" id="KW-0547">Nucleotide-binding</keyword>
<gene>
    <name evidence="4" type="ORF">BaRGS_00022866</name>
</gene>
<evidence type="ECO:0000256" key="3">
    <source>
        <dbReference type="SAM" id="SignalP"/>
    </source>
</evidence>
<dbReference type="EMBL" id="JACVVK020000187">
    <property type="protein sequence ID" value="KAK7485871.1"/>
    <property type="molecule type" value="Genomic_DNA"/>
</dbReference>
<dbReference type="SUPFAM" id="SSF52540">
    <property type="entry name" value="P-loop containing nucleoside triphosphate hydrolases"/>
    <property type="match status" value="1"/>
</dbReference>
<comment type="caution">
    <text evidence="4">The sequence shown here is derived from an EMBL/GenBank/DDBJ whole genome shotgun (WGS) entry which is preliminary data.</text>
</comment>
<evidence type="ECO:0000313" key="4">
    <source>
        <dbReference type="EMBL" id="KAK7485871.1"/>
    </source>
</evidence>
<keyword evidence="3" id="KW-0732">Signal</keyword>
<dbReference type="Proteomes" id="UP001519460">
    <property type="component" value="Unassembled WGS sequence"/>
</dbReference>
<evidence type="ECO:0000256" key="1">
    <source>
        <dbReference type="ARBA" id="ARBA00022741"/>
    </source>
</evidence>
<dbReference type="AlphaFoldDB" id="A0ABD0KFY8"/>
<dbReference type="GO" id="GO:0005524">
    <property type="term" value="F:ATP binding"/>
    <property type="evidence" value="ECO:0007669"/>
    <property type="project" value="UniProtKB-KW"/>
</dbReference>
<evidence type="ECO:0000256" key="2">
    <source>
        <dbReference type="ARBA" id="ARBA00022840"/>
    </source>
</evidence>
<name>A0ABD0KFY8_9CAEN</name>
<dbReference type="InterPro" id="IPR052648">
    <property type="entry name" value="Ser-tRNA(Sec)_kinase"/>
</dbReference>
<sequence length="390" mass="43835">MAWRSISHGCLGLLCGLPAAGKSTLAKQIQEHAATVLQGDLCVFLFQYDQLIPTDMEKQLIQQSAEQGGSHWKSARSQIQSCVDCLINRLVHFGSDCILSDSSALADSSACDPTVVETVSTSYNNQENLPQFARPANVDVSLWYRFVSAVNDSAALTAHRNCAVDTRGTCSQTWLILIDDNMHYSSMRYEYCQLARRYEIGFCVLYLHCPMEVALMRNHARPENKVADHVITTMHERFEAPDPLRRSWEKYNLAVCGETFADLHLIFDIIKQAMADPQHIHIEDNTDEKVVSRFVCSTNTIHQADQILRKCISQRMANAKDAGSSKEQLKHVAADLSHHRTSVLEDMRKGEVSLPFDPGMDSVADASKDSNSRLYQFVEQLFLIRCKNTS</sequence>
<evidence type="ECO:0008006" key="6">
    <source>
        <dbReference type="Google" id="ProtNLM"/>
    </source>
</evidence>
<organism evidence="4 5">
    <name type="scientific">Batillaria attramentaria</name>
    <dbReference type="NCBI Taxonomy" id="370345"/>
    <lineage>
        <taxon>Eukaryota</taxon>
        <taxon>Metazoa</taxon>
        <taxon>Spiralia</taxon>
        <taxon>Lophotrochozoa</taxon>
        <taxon>Mollusca</taxon>
        <taxon>Gastropoda</taxon>
        <taxon>Caenogastropoda</taxon>
        <taxon>Sorbeoconcha</taxon>
        <taxon>Cerithioidea</taxon>
        <taxon>Batillariidae</taxon>
        <taxon>Batillaria</taxon>
    </lineage>
</organism>
<protein>
    <recommendedName>
        <fullName evidence="6">L-seryl-tRNA(Sec) kinase</fullName>
    </recommendedName>
</protein>
<dbReference type="Gene3D" id="3.40.50.300">
    <property type="entry name" value="P-loop containing nucleotide triphosphate hydrolases"/>
    <property type="match status" value="1"/>
</dbReference>
<accession>A0ABD0KFY8</accession>
<dbReference type="InterPro" id="IPR013641">
    <property type="entry name" value="KTI12/PSTK"/>
</dbReference>
<dbReference type="Pfam" id="PF08433">
    <property type="entry name" value="KTI12"/>
    <property type="match status" value="1"/>
</dbReference>
<feature type="chain" id="PRO_5044821272" description="L-seryl-tRNA(Sec) kinase" evidence="3">
    <location>
        <begin position="27"/>
        <end position="390"/>
    </location>
</feature>
<keyword evidence="2" id="KW-0067">ATP-binding</keyword>
<proteinExistence type="predicted"/>
<reference evidence="4 5" key="1">
    <citation type="journal article" date="2023" name="Sci. Data">
        <title>Genome assembly of the Korean intertidal mud-creeper Batillaria attramentaria.</title>
        <authorList>
            <person name="Patra A.K."/>
            <person name="Ho P.T."/>
            <person name="Jun S."/>
            <person name="Lee S.J."/>
            <person name="Kim Y."/>
            <person name="Won Y.J."/>
        </authorList>
    </citation>
    <scope>NUCLEOTIDE SEQUENCE [LARGE SCALE GENOMIC DNA]</scope>
    <source>
        <strain evidence="4">Wonlab-2016</strain>
    </source>
</reference>
<dbReference type="PANTHER" id="PTHR20873">
    <property type="entry name" value="L-SERYL-TRNA(SEC) KINASE"/>
    <property type="match status" value="1"/>
</dbReference>
<feature type="signal peptide" evidence="3">
    <location>
        <begin position="1"/>
        <end position="26"/>
    </location>
</feature>
<dbReference type="InterPro" id="IPR027417">
    <property type="entry name" value="P-loop_NTPase"/>
</dbReference>
<evidence type="ECO:0000313" key="5">
    <source>
        <dbReference type="Proteomes" id="UP001519460"/>
    </source>
</evidence>
<keyword evidence="5" id="KW-1185">Reference proteome</keyword>